<keyword evidence="1" id="KW-0812">Transmembrane</keyword>
<feature type="transmembrane region" description="Helical" evidence="1">
    <location>
        <begin position="7"/>
        <end position="24"/>
    </location>
</feature>
<dbReference type="Proteomes" id="UP001500392">
    <property type="component" value="Unassembled WGS sequence"/>
</dbReference>
<dbReference type="RefSeq" id="WP_344934466.1">
    <property type="nucleotide sequence ID" value="NZ_BAABDM010000002.1"/>
</dbReference>
<evidence type="ECO:0000256" key="1">
    <source>
        <dbReference type="SAM" id="Phobius"/>
    </source>
</evidence>
<feature type="transmembrane region" description="Helical" evidence="1">
    <location>
        <begin position="44"/>
        <end position="66"/>
    </location>
</feature>
<organism evidence="2 3">
    <name type="scientific">Zhongshania borealis</name>
    <dbReference type="NCBI Taxonomy" id="889488"/>
    <lineage>
        <taxon>Bacteria</taxon>
        <taxon>Pseudomonadati</taxon>
        <taxon>Pseudomonadota</taxon>
        <taxon>Gammaproteobacteria</taxon>
        <taxon>Cellvibrionales</taxon>
        <taxon>Spongiibacteraceae</taxon>
        <taxon>Zhongshania</taxon>
    </lineage>
</organism>
<evidence type="ECO:0000313" key="2">
    <source>
        <dbReference type="EMBL" id="GAA4093283.1"/>
    </source>
</evidence>
<comment type="caution">
    <text evidence="2">The sequence shown here is derived from an EMBL/GenBank/DDBJ whole genome shotgun (WGS) entry which is preliminary data.</text>
</comment>
<keyword evidence="1" id="KW-0472">Membrane</keyword>
<protein>
    <recommendedName>
        <fullName evidence="4">Amino acid transport protein</fullName>
    </recommendedName>
</protein>
<evidence type="ECO:0008006" key="4">
    <source>
        <dbReference type="Google" id="ProtNLM"/>
    </source>
</evidence>
<evidence type="ECO:0000313" key="3">
    <source>
        <dbReference type="Proteomes" id="UP001500392"/>
    </source>
</evidence>
<proteinExistence type="predicted"/>
<keyword evidence="3" id="KW-1185">Reference proteome</keyword>
<gene>
    <name evidence="2" type="ORF">GCM10022414_16290</name>
</gene>
<sequence>MYSEAMLLCNLLFGSIGLGYFIYGRKQGNKVVLYSGVALVLYPYLFSSVITVAIVGLLLMSVPRFLP</sequence>
<name>A0ABP7WNV5_9GAMM</name>
<keyword evidence="1" id="KW-1133">Transmembrane helix</keyword>
<reference evidence="3" key="1">
    <citation type="journal article" date="2019" name="Int. J. Syst. Evol. Microbiol.">
        <title>The Global Catalogue of Microorganisms (GCM) 10K type strain sequencing project: providing services to taxonomists for standard genome sequencing and annotation.</title>
        <authorList>
            <consortium name="The Broad Institute Genomics Platform"/>
            <consortium name="The Broad Institute Genome Sequencing Center for Infectious Disease"/>
            <person name="Wu L."/>
            <person name="Ma J."/>
        </authorList>
    </citation>
    <scope>NUCLEOTIDE SEQUENCE [LARGE SCALE GENOMIC DNA]</scope>
    <source>
        <strain evidence="3">JCM 17304</strain>
    </source>
</reference>
<accession>A0ABP7WNV5</accession>
<dbReference type="EMBL" id="BAABDM010000002">
    <property type="protein sequence ID" value="GAA4093283.1"/>
    <property type="molecule type" value="Genomic_DNA"/>
</dbReference>